<evidence type="ECO:0000256" key="3">
    <source>
        <dbReference type="SAM" id="MobiDB-lite"/>
    </source>
</evidence>
<dbReference type="GO" id="GO:0005684">
    <property type="term" value="C:U2-type spliceosomal complex"/>
    <property type="evidence" value="ECO:0007669"/>
    <property type="project" value="TreeGrafter"/>
</dbReference>
<dbReference type="Proteomes" id="UP001177023">
    <property type="component" value="Unassembled WGS sequence"/>
</dbReference>
<evidence type="ECO:0000313" key="5">
    <source>
        <dbReference type="Proteomes" id="UP001177023"/>
    </source>
</evidence>
<evidence type="ECO:0000313" key="4">
    <source>
        <dbReference type="EMBL" id="CAJ0576570.1"/>
    </source>
</evidence>
<dbReference type="GO" id="GO:0070274">
    <property type="term" value="C:RES complex"/>
    <property type="evidence" value="ECO:0007669"/>
    <property type="project" value="TreeGrafter"/>
</dbReference>
<evidence type="ECO:0000256" key="1">
    <source>
        <dbReference type="ARBA" id="ARBA00011069"/>
    </source>
</evidence>
<reference evidence="4" key="1">
    <citation type="submission" date="2023-06" db="EMBL/GenBank/DDBJ databases">
        <authorList>
            <person name="Delattre M."/>
        </authorList>
    </citation>
    <scope>NUCLEOTIDE SEQUENCE</scope>
    <source>
        <strain evidence="4">AF72</strain>
    </source>
</reference>
<accession>A0AA36G2R5</accession>
<dbReference type="InterPro" id="IPR051112">
    <property type="entry name" value="CWC26_splicing_factor"/>
</dbReference>
<evidence type="ECO:0000256" key="2">
    <source>
        <dbReference type="ARBA" id="ARBA00014454"/>
    </source>
</evidence>
<proteinExistence type="inferred from homology"/>
<dbReference type="InterPro" id="IPR018609">
    <property type="entry name" value="Bud13"/>
</dbReference>
<comment type="caution">
    <text evidence="4">The sequence shown here is derived from an EMBL/GenBank/DDBJ whole genome shotgun (WGS) entry which is preliminary data.</text>
</comment>
<feature type="region of interest" description="Disordered" evidence="3">
    <location>
        <begin position="351"/>
        <end position="394"/>
    </location>
</feature>
<dbReference type="AlphaFoldDB" id="A0AA36G2R5"/>
<protein>
    <recommendedName>
        <fullName evidence="2">BUD13 homolog</fullName>
    </recommendedName>
</protein>
<keyword evidence="5" id="KW-1185">Reference proteome</keyword>
<dbReference type="GO" id="GO:0003723">
    <property type="term" value="F:RNA binding"/>
    <property type="evidence" value="ECO:0007669"/>
    <property type="project" value="TreeGrafter"/>
</dbReference>
<feature type="region of interest" description="Disordered" evidence="3">
    <location>
        <begin position="1"/>
        <end position="41"/>
    </location>
</feature>
<sequence>MSGSMADYLKRYTSGSAENDAAKKKKKKKEKDIKPPTTRMRIMEEDAFVNITSAGKNDNSDDEDELRIVEQLKKQANTALSYRKTFAPIGEGTSETGAKPTQVGLSKCKSRRRSNQMWRLRRHVVGDMILTSPRPVLLAGKDATLTSRLLAAEIAERNLHHLVVGATIPIHPHREAGGGLILTRLHRGVGRKKLLHLDADNVTILTPPHLVVAIEIRRHQGAVNVTILMHLRQERKKKTLHHPADANITILTHLLRGRKIKMLPLLGALDSDMILMLLHHAEAERMPLHHVVDNATILMLHHLVGVSRPNLMPRRQGDVMMAGKTLEGKKSGLQSAKDMKEEAVRLREREKKRFEEMDEEQSGRNAEAVTRTKTYGKREKPEDKEKKQREAAKQAELQEKYQMWNKGVKQLADREAKLQEAARVAVEPLTRTKDDEAMNDHLKEVLYEDDPMAAFITKKRQKDDIAAGRTVYPQYQGNFPPNRYGIRPGYRWDGVDRGNGFEGKIALESNRRRANEGEYYQNIQTYE</sequence>
<feature type="non-terminal residue" evidence="4">
    <location>
        <position position="527"/>
    </location>
</feature>
<comment type="similarity">
    <text evidence="1">Belongs to the CWC26 family.</text>
</comment>
<dbReference type="PANTHER" id="PTHR31809:SF0">
    <property type="entry name" value="BUD13 HOMOLOG"/>
    <property type="match status" value="1"/>
</dbReference>
<dbReference type="PANTHER" id="PTHR31809">
    <property type="entry name" value="BUD13 HOMOLOG"/>
    <property type="match status" value="1"/>
</dbReference>
<dbReference type="Pfam" id="PF09736">
    <property type="entry name" value="Bud13"/>
    <property type="match status" value="1"/>
</dbReference>
<gene>
    <name evidence="4" type="ORF">MSPICULIGERA_LOCUS14860</name>
</gene>
<name>A0AA36G2R5_9BILA</name>
<dbReference type="GO" id="GO:0000398">
    <property type="term" value="P:mRNA splicing, via spliceosome"/>
    <property type="evidence" value="ECO:0007669"/>
    <property type="project" value="TreeGrafter"/>
</dbReference>
<organism evidence="4 5">
    <name type="scientific">Mesorhabditis spiculigera</name>
    <dbReference type="NCBI Taxonomy" id="96644"/>
    <lineage>
        <taxon>Eukaryota</taxon>
        <taxon>Metazoa</taxon>
        <taxon>Ecdysozoa</taxon>
        <taxon>Nematoda</taxon>
        <taxon>Chromadorea</taxon>
        <taxon>Rhabditida</taxon>
        <taxon>Rhabditina</taxon>
        <taxon>Rhabditomorpha</taxon>
        <taxon>Rhabditoidea</taxon>
        <taxon>Rhabditidae</taxon>
        <taxon>Mesorhabditinae</taxon>
        <taxon>Mesorhabditis</taxon>
    </lineage>
</organism>
<dbReference type="EMBL" id="CATQJA010002644">
    <property type="protein sequence ID" value="CAJ0576570.1"/>
    <property type="molecule type" value="Genomic_DNA"/>
</dbReference>
<feature type="compositionally biased region" description="Basic and acidic residues" evidence="3">
    <location>
        <begin position="376"/>
        <end position="394"/>
    </location>
</feature>